<keyword evidence="1" id="KW-0812">Transmembrane</keyword>
<feature type="transmembrane region" description="Helical" evidence="1">
    <location>
        <begin position="52"/>
        <end position="75"/>
    </location>
</feature>
<proteinExistence type="predicted"/>
<protein>
    <submittedName>
        <fullName evidence="2">Putative integral membrane protein</fullName>
    </submittedName>
</protein>
<name>L0H195_9GAMM</name>
<dbReference type="InterPro" id="IPR018729">
    <property type="entry name" value="DUF2269_transmembrane"/>
</dbReference>
<evidence type="ECO:0000313" key="3">
    <source>
        <dbReference type="Proteomes" id="UP000010816"/>
    </source>
</evidence>
<feature type="transmembrane region" description="Helical" evidence="1">
    <location>
        <begin position="82"/>
        <end position="104"/>
    </location>
</feature>
<dbReference type="Proteomes" id="UP000010816">
    <property type="component" value="Chromosome"/>
</dbReference>
<feature type="transmembrane region" description="Helical" evidence="1">
    <location>
        <begin position="130"/>
        <end position="151"/>
    </location>
</feature>
<dbReference type="EMBL" id="CP003051">
    <property type="protein sequence ID" value="AGA91832.1"/>
    <property type="molecule type" value="Genomic_DNA"/>
</dbReference>
<keyword evidence="3" id="KW-1185">Reference proteome</keyword>
<dbReference type="OrthoDB" id="9786302at2"/>
<keyword evidence="1" id="KW-1133">Transmembrane helix</keyword>
<dbReference type="AlphaFoldDB" id="L0H195"/>
<evidence type="ECO:0000313" key="2">
    <source>
        <dbReference type="EMBL" id="AGA91832.1"/>
    </source>
</evidence>
<organism evidence="2 3">
    <name type="scientific">Thioflavicoccus mobilis 8321</name>
    <dbReference type="NCBI Taxonomy" id="765912"/>
    <lineage>
        <taxon>Bacteria</taxon>
        <taxon>Pseudomonadati</taxon>
        <taxon>Pseudomonadota</taxon>
        <taxon>Gammaproteobacteria</taxon>
        <taxon>Chromatiales</taxon>
        <taxon>Chromatiaceae</taxon>
        <taxon>Thioflavicoccus</taxon>
    </lineage>
</organism>
<dbReference type="Pfam" id="PF10027">
    <property type="entry name" value="DUF2269"/>
    <property type="match status" value="1"/>
</dbReference>
<reference evidence="2 3" key="1">
    <citation type="submission" date="2011-09" db="EMBL/GenBank/DDBJ databases">
        <title>Complete sequence of chromosome of Thioflavicoccus mobilis 8321.</title>
        <authorList>
            <consortium name="US DOE Joint Genome Institute"/>
            <person name="Lucas S."/>
            <person name="Han J."/>
            <person name="Lapidus A."/>
            <person name="Cheng J.-F."/>
            <person name="Goodwin L."/>
            <person name="Pitluck S."/>
            <person name="Peters L."/>
            <person name="Ovchinnikova G."/>
            <person name="Lu M."/>
            <person name="Detter J.C."/>
            <person name="Han C."/>
            <person name="Tapia R."/>
            <person name="Land M."/>
            <person name="Hauser L."/>
            <person name="Kyrpides N."/>
            <person name="Ivanova N."/>
            <person name="Pagani I."/>
            <person name="Vogl K."/>
            <person name="Liu Z."/>
            <person name="Imhoff J."/>
            <person name="Thiel V."/>
            <person name="Frigaard N.-U."/>
            <person name="Bryant D."/>
            <person name="Woyke T."/>
        </authorList>
    </citation>
    <scope>NUCLEOTIDE SEQUENCE [LARGE SCALE GENOMIC DNA]</scope>
    <source>
        <strain evidence="2 3">8321</strain>
    </source>
</reference>
<accession>L0H195</accession>
<sequence length="154" mass="17293">MTYLLFKTIHILGVIILVGNVTVTFIWKVFADGTRDPTVVAFAQRLVTWTDWAFTAGGAVLIIVGGYGMTAVAGLDPIDVGWLFWAQVWFYGIGLIWLFVLIPIQVAQARQAREFAVTGTIPESYWRRCWQWNVVGVSATVPFLYVLYLMIAKS</sequence>
<gene>
    <name evidence="2" type="ORF">Thimo_3152</name>
</gene>
<dbReference type="HOGENOM" id="CLU_127159_0_1_6"/>
<keyword evidence="1" id="KW-0472">Membrane</keyword>
<evidence type="ECO:0000256" key="1">
    <source>
        <dbReference type="SAM" id="Phobius"/>
    </source>
</evidence>
<dbReference type="RefSeq" id="WP_015281960.1">
    <property type="nucleotide sequence ID" value="NC_019940.1"/>
</dbReference>
<dbReference type="eggNOG" id="COG5528">
    <property type="taxonomic scope" value="Bacteria"/>
</dbReference>
<dbReference type="STRING" id="765912.Thimo_3152"/>
<feature type="transmembrane region" description="Helical" evidence="1">
    <location>
        <begin position="12"/>
        <end position="30"/>
    </location>
</feature>
<dbReference type="KEGG" id="tmb:Thimo_3152"/>